<reference evidence="7 8" key="1">
    <citation type="submission" date="2021-06" db="EMBL/GenBank/DDBJ databases">
        <title>Genome-based taxonomic framework of Microbacterium strains isolated from marine environment, the description of four new species and reclassification of four preexisting species.</title>
        <authorList>
            <person name="Lee S.D."/>
            <person name="Kim S.-M."/>
            <person name="Byeon Y.-S."/>
            <person name="Yang H.L."/>
            <person name="Kim I.S."/>
        </authorList>
    </citation>
    <scope>NUCLEOTIDE SEQUENCE [LARGE SCALE GENOMIC DNA]</scope>
    <source>
        <strain evidence="7 8">SSW1-51</strain>
    </source>
</reference>
<dbReference type="InterPro" id="IPR027417">
    <property type="entry name" value="P-loop_NTPase"/>
</dbReference>
<dbReference type="PANTHER" id="PTHR43776:SF7">
    <property type="entry name" value="D,D-DIPEPTIDE TRANSPORT ATP-BINDING PROTEIN DDPF-RELATED"/>
    <property type="match status" value="1"/>
</dbReference>
<keyword evidence="3" id="KW-0547">Nucleotide-binding</keyword>
<evidence type="ECO:0000256" key="2">
    <source>
        <dbReference type="ARBA" id="ARBA00022448"/>
    </source>
</evidence>
<accession>A0ABY4IGG5</accession>
<evidence type="ECO:0000256" key="5">
    <source>
        <dbReference type="SAM" id="MobiDB-lite"/>
    </source>
</evidence>
<evidence type="ECO:0000313" key="7">
    <source>
        <dbReference type="EMBL" id="UPL10730.1"/>
    </source>
</evidence>
<dbReference type="NCBIfam" id="NF008453">
    <property type="entry name" value="PRK11308.1"/>
    <property type="match status" value="2"/>
</dbReference>
<dbReference type="InterPro" id="IPR017871">
    <property type="entry name" value="ABC_transporter-like_CS"/>
</dbReference>
<dbReference type="CDD" id="cd03257">
    <property type="entry name" value="ABC_NikE_OppD_transporters"/>
    <property type="match status" value="2"/>
</dbReference>
<dbReference type="PANTHER" id="PTHR43776">
    <property type="entry name" value="TRANSPORT ATP-BINDING PROTEIN"/>
    <property type="match status" value="1"/>
</dbReference>
<dbReference type="InterPro" id="IPR050319">
    <property type="entry name" value="ABC_transp_ATP-bind"/>
</dbReference>
<keyword evidence="8" id="KW-1185">Reference proteome</keyword>
<dbReference type="EMBL" id="CP078076">
    <property type="protein sequence ID" value="UPL10730.1"/>
    <property type="molecule type" value="Genomic_DNA"/>
</dbReference>
<dbReference type="Pfam" id="PF08352">
    <property type="entry name" value="oligo_HPY"/>
    <property type="match status" value="2"/>
</dbReference>
<dbReference type="InterPro" id="IPR013563">
    <property type="entry name" value="Oligopep_ABC_C"/>
</dbReference>
<dbReference type="Pfam" id="PF00005">
    <property type="entry name" value="ABC_tran"/>
    <property type="match status" value="2"/>
</dbReference>
<dbReference type="PROSITE" id="PS50893">
    <property type="entry name" value="ABC_TRANSPORTER_2"/>
    <property type="match status" value="2"/>
</dbReference>
<protein>
    <submittedName>
        <fullName evidence="7">ABC transporter ATP-binding protein</fullName>
    </submittedName>
</protein>
<dbReference type="GO" id="GO:0005524">
    <property type="term" value="F:ATP binding"/>
    <property type="evidence" value="ECO:0007669"/>
    <property type="project" value="UniProtKB-KW"/>
</dbReference>
<dbReference type="NCBIfam" id="NF007739">
    <property type="entry name" value="PRK10419.1"/>
    <property type="match status" value="2"/>
</dbReference>
<dbReference type="Proteomes" id="UP000831467">
    <property type="component" value="Chromosome"/>
</dbReference>
<dbReference type="PROSITE" id="PS00211">
    <property type="entry name" value="ABC_TRANSPORTER_1"/>
    <property type="match status" value="2"/>
</dbReference>
<dbReference type="RefSeq" id="WP_136044485.1">
    <property type="nucleotide sequence ID" value="NZ_CP078076.1"/>
</dbReference>
<feature type="domain" description="ABC transporter" evidence="6">
    <location>
        <begin position="8"/>
        <end position="252"/>
    </location>
</feature>
<evidence type="ECO:0000256" key="1">
    <source>
        <dbReference type="ARBA" id="ARBA00005417"/>
    </source>
</evidence>
<keyword evidence="2" id="KW-0813">Transport</keyword>
<dbReference type="Gene3D" id="3.40.50.300">
    <property type="entry name" value="P-loop containing nucleotide triphosphate hydrolases"/>
    <property type="match status" value="2"/>
</dbReference>
<name>A0ABY4IGG5_9MICO</name>
<evidence type="ECO:0000313" key="8">
    <source>
        <dbReference type="Proteomes" id="UP000831467"/>
    </source>
</evidence>
<sequence>MTDAAPVLRVQDLTVSYGDVTPVKGISFAVRPGERIGLVGESGSGKSLTALSIMRLNDGAKLGGSIRLRDRELLTLRTREMTKVRGGEIAMVYQDPMSSLNPVRTIGHQLVEAIRLHERVSRQAARARAVELLTEVGVPLPEERLSQYPHEFSGGMRQRVMIAMAMSSRPAVLIADEPTTALDVTTQSRIIDLLDRLAEDHGTAVVLITHDLGVAAGFCERIHVMRHGRVVEEGPVDRIYAAPEHPYTQALLGAVVDLTVDVHQPIPTVDALHLAPPTPEPHGAGPSHPRSVSEGPFDETKGAADTISAVDRARESGDVLVDVQGVTKVFTLGSGRRVTAVDDVSFQIRRGETVGLVGESGSGKSTVSKAVLALGGIDGGAVVFDGQRPHDLRGEELRRLRRRMQMVFQDPFSALNRRQTVAQIIEAPLLAHGIGTRATRAEKVREAMHRVRLDEEFAHRLPRSMSGGQCQRVSIARSLVLEPEFLVLDESVSALDVSIQAQVLNLLRDLQTELGLTYLFISHDLAVIRYMSSTVAVMQHGRIVEVGARDALFANPQHEYTRSLMAAIPVADPVLERRRRAEAAALWQAQGAVTAVVPAPTAAGARG</sequence>
<keyword evidence="4 7" id="KW-0067">ATP-binding</keyword>
<evidence type="ECO:0000256" key="3">
    <source>
        <dbReference type="ARBA" id="ARBA00022741"/>
    </source>
</evidence>
<dbReference type="InterPro" id="IPR003439">
    <property type="entry name" value="ABC_transporter-like_ATP-bd"/>
</dbReference>
<proteinExistence type="inferred from homology"/>
<feature type="domain" description="ABC transporter" evidence="6">
    <location>
        <begin position="321"/>
        <end position="565"/>
    </location>
</feature>
<evidence type="ECO:0000256" key="4">
    <source>
        <dbReference type="ARBA" id="ARBA00022840"/>
    </source>
</evidence>
<dbReference type="InterPro" id="IPR003593">
    <property type="entry name" value="AAA+_ATPase"/>
</dbReference>
<dbReference type="SUPFAM" id="SSF52540">
    <property type="entry name" value="P-loop containing nucleoside triphosphate hydrolases"/>
    <property type="match status" value="2"/>
</dbReference>
<organism evidence="7 8">
    <name type="scientific">Microbacterium sufflavum</name>
    <dbReference type="NCBI Taxonomy" id="2851649"/>
    <lineage>
        <taxon>Bacteria</taxon>
        <taxon>Bacillati</taxon>
        <taxon>Actinomycetota</taxon>
        <taxon>Actinomycetes</taxon>
        <taxon>Micrococcales</taxon>
        <taxon>Microbacteriaceae</taxon>
        <taxon>Microbacterium</taxon>
    </lineage>
</organism>
<feature type="region of interest" description="Disordered" evidence="5">
    <location>
        <begin position="271"/>
        <end position="301"/>
    </location>
</feature>
<gene>
    <name evidence="7" type="ORF">KV394_06250</name>
</gene>
<evidence type="ECO:0000259" key="6">
    <source>
        <dbReference type="PROSITE" id="PS50893"/>
    </source>
</evidence>
<dbReference type="SMART" id="SM00382">
    <property type="entry name" value="AAA"/>
    <property type="match status" value="2"/>
</dbReference>
<comment type="similarity">
    <text evidence="1">Belongs to the ABC transporter superfamily.</text>
</comment>